<proteinExistence type="predicted"/>
<dbReference type="RefSeq" id="WP_048535907.1">
    <property type="nucleotide sequence ID" value="NZ_CATMKJ010000016.1"/>
</dbReference>
<evidence type="ECO:0000256" key="1">
    <source>
        <dbReference type="SAM" id="MobiDB-lite"/>
    </source>
</evidence>
<dbReference type="AlphaFoldDB" id="A0A975WDI5"/>
<keyword evidence="3" id="KW-1185">Reference proteome</keyword>
<dbReference type="EMBL" id="FNYY01000018">
    <property type="protein sequence ID" value="SEK01358.1"/>
    <property type="molecule type" value="Genomic_DNA"/>
</dbReference>
<protein>
    <submittedName>
        <fullName evidence="2">Uncharacterized protein</fullName>
    </submittedName>
</protein>
<feature type="region of interest" description="Disordered" evidence="1">
    <location>
        <begin position="1"/>
        <end position="25"/>
    </location>
</feature>
<accession>A0A975WDI5</accession>
<evidence type="ECO:0000313" key="3">
    <source>
        <dbReference type="Proteomes" id="UP000182932"/>
    </source>
</evidence>
<name>A0A975WDI5_9RHOB</name>
<sequence length="89" mass="9033">MPINDPFASHAQSLNGPVTGGFDVTPDDTTDLATLPRALMVSTVGDVAVRFPDGSDVTLPGLSPGVIYPLRAARVLATGTTATGLKGLV</sequence>
<dbReference type="GeneID" id="80820173"/>
<reference evidence="2 3" key="1">
    <citation type="submission" date="2016-10" db="EMBL/GenBank/DDBJ databases">
        <authorList>
            <person name="Varghese N."/>
            <person name="Submissions S."/>
        </authorList>
    </citation>
    <scope>NUCLEOTIDE SEQUENCE [LARGE SCALE GENOMIC DNA]</scope>
    <source>
        <strain evidence="2 3">FF3</strain>
    </source>
</reference>
<gene>
    <name evidence="2" type="ORF">SAMN04487940_11863</name>
</gene>
<organism evidence="2 3">
    <name type="scientific">Marinovum algicola</name>
    <dbReference type="NCBI Taxonomy" id="42444"/>
    <lineage>
        <taxon>Bacteria</taxon>
        <taxon>Pseudomonadati</taxon>
        <taxon>Pseudomonadota</taxon>
        <taxon>Alphaproteobacteria</taxon>
        <taxon>Rhodobacterales</taxon>
        <taxon>Roseobacteraceae</taxon>
        <taxon>Marinovum</taxon>
    </lineage>
</organism>
<comment type="caution">
    <text evidence="2">The sequence shown here is derived from an EMBL/GenBank/DDBJ whole genome shotgun (WGS) entry which is preliminary data.</text>
</comment>
<evidence type="ECO:0000313" key="2">
    <source>
        <dbReference type="EMBL" id="SEK01358.1"/>
    </source>
</evidence>
<dbReference type="Proteomes" id="UP000182932">
    <property type="component" value="Unassembled WGS sequence"/>
</dbReference>